<dbReference type="Pfam" id="PF03480">
    <property type="entry name" value="DctP"/>
    <property type="match status" value="1"/>
</dbReference>
<dbReference type="PANTHER" id="PTHR33376:SF4">
    <property type="entry name" value="SIALIC ACID-BINDING PERIPLASMIC PROTEIN SIAP"/>
    <property type="match status" value="1"/>
</dbReference>
<organism evidence="6 7">
    <name type="scientific">Propionivibrio dicarboxylicus</name>
    <dbReference type="NCBI Taxonomy" id="83767"/>
    <lineage>
        <taxon>Bacteria</taxon>
        <taxon>Pseudomonadati</taxon>
        <taxon>Pseudomonadota</taxon>
        <taxon>Betaproteobacteria</taxon>
        <taxon>Rhodocyclales</taxon>
        <taxon>Rhodocyclaceae</taxon>
        <taxon>Propionivibrio</taxon>
    </lineage>
</organism>
<keyword evidence="6" id="KW-0675">Receptor</keyword>
<evidence type="ECO:0000256" key="3">
    <source>
        <dbReference type="ARBA" id="ARBA00022448"/>
    </source>
</evidence>
<dbReference type="OrthoDB" id="9794826at2"/>
<dbReference type="PIRSF" id="PIRSF006470">
    <property type="entry name" value="DctB"/>
    <property type="match status" value="1"/>
</dbReference>
<comment type="similarity">
    <text evidence="2">Belongs to the bacterial solute-binding protein 7 family.</text>
</comment>
<accession>A0A1G7WCL9</accession>
<keyword evidence="3" id="KW-0813">Transport</keyword>
<reference evidence="6 7" key="1">
    <citation type="submission" date="2016-10" db="EMBL/GenBank/DDBJ databases">
        <authorList>
            <person name="de Groot N.N."/>
        </authorList>
    </citation>
    <scope>NUCLEOTIDE SEQUENCE [LARGE SCALE GENOMIC DNA]</scope>
    <source>
        <strain evidence="6 7">DSM 5885</strain>
    </source>
</reference>
<keyword evidence="7" id="KW-1185">Reference proteome</keyword>
<dbReference type="CDD" id="cd13672">
    <property type="entry name" value="PBP2_TRAP_Siap"/>
    <property type="match status" value="1"/>
</dbReference>
<dbReference type="InterPro" id="IPR004682">
    <property type="entry name" value="TRAP_DctP"/>
</dbReference>
<evidence type="ECO:0000313" key="6">
    <source>
        <dbReference type="EMBL" id="SDG69726.1"/>
    </source>
</evidence>
<evidence type="ECO:0000313" key="7">
    <source>
        <dbReference type="Proteomes" id="UP000198607"/>
    </source>
</evidence>
<protein>
    <submittedName>
        <fullName evidence="6">Tripartite ATP-independent transporter solute receptor, DctP family</fullName>
    </submittedName>
</protein>
<dbReference type="Gene3D" id="3.40.190.170">
    <property type="entry name" value="Bacterial extracellular solute-binding protein, family 7"/>
    <property type="match status" value="1"/>
</dbReference>
<dbReference type="InterPro" id="IPR018389">
    <property type="entry name" value="DctP_fam"/>
</dbReference>
<sequence>MVSTKRCIGFLIGLGLSGLAVAQQPVVLRWGDVVAGGHPQVVMIDRVAAEVKAKTNGRVDIQGFPGGQMGSSRDMIEAVANGTQQLITEGAANFGAWIPSISVTEAPFIWRSPAHLIKAMNGPLLDKYNEQLIKARGMRILGAVYYGTRHLTTSDRAIKTVADAKGLKVRVPENDVFKAMAESWGAKPTPMNFNELYLALKTGTVDAQENPLPTIKSGKFNEVQKYIILTGHVLTPRLVVVNEAAWQKIPAADRKIVEEALKTHMAWADDQIQKQETALIDEFKAAGVTILQPDVEAFRKATLAVVPPKFEAKWGKGTFESILNMK</sequence>
<gene>
    <name evidence="6" type="ORF">SAMN05660652_00476</name>
</gene>
<proteinExistence type="inferred from homology"/>
<keyword evidence="4 5" id="KW-0732">Signal</keyword>
<dbReference type="Proteomes" id="UP000198607">
    <property type="component" value="Unassembled WGS sequence"/>
</dbReference>
<dbReference type="NCBIfam" id="NF037995">
    <property type="entry name" value="TRAP_S1"/>
    <property type="match status" value="1"/>
</dbReference>
<feature type="chain" id="PRO_5011701239" evidence="5">
    <location>
        <begin position="23"/>
        <end position="326"/>
    </location>
</feature>
<evidence type="ECO:0000256" key="4">
    <source>
        <dbReference type="ARBA" id="ARBA00022729"/>
    </source>
</evidence>
<name>A0A1G7WCL9_9RHOO</name>
<dbReference type="GO" id="GO:0055085">
    <property type="term" value="P:transmembrane transport"/>
    <property type="evidence" value="ECO:0007669"/>
    <property type="project" value="InterPro"/>
</dbReference>
<evidence type="ECO:0000256" key="1">
    <source>
        <dbReference type="ARBA" id="ARBA00004196"/>
    </source>
</evidence>
<evidence type="ECO:0000256" key="5">
    <source>
        <dbReference type="SAM" id="SignalP"/>
    </source>
</evidence>
<dbReference type="STRING" id="83767.SAMN05660652_00476"/>
<dbReference type="GO" id="GO:0030288">
    <property type="term" value="C:outer membrane-bounded periplasmic space"/>
    <property type="evidence" value="ECO:0007669"/>
    <property type="project" value="InterPro"/>
</dbReference>
<dbReference type="NCBIfam" id="TIGR00787">
    <property type="entry name" value="dctP"/>
    <property type="match status" value="1"/>
</dbReference>
<feature type="signal peptide" evidence="5">
    <location>
        <begin position="1"/>
        <end position="22"/>
    </location>
</feature>
<dbReference type="RefSeq" id="WP_091932730.1">
    <property type="nucleotide sequence ID" value="NZ_FNCY01000001.1"/>
</dbReference>
<dbReference type="InterPro" id="IPR038404">
    <property type="entry name" value="TRAP_DctP_sf"/>
</dbReference>
<evidence type="ECO:0000256" key="2">
    <source>
        <dbReference type="ARBA" id="ARBA00009023"/>
    </source>
</evidence>
<comment type="subcellular location">
    <subcellularLocation>
        <location evidence="1">Cell envelope</location>
    </subcellularLocation>
</comment>
<dbReference type="AlphaFoldDB" id="A0A1G7WCL9"/>
<dbReference type="EMBL" id="FNCY01000001">
    <property type="protein sequence ID" value="SDG69726.1"/>
    <property type="molecule type" value="Genomic_DNA"/>
</dbReference>
<dbReference type="SUPFAM" id="SSF53850">
    <property type="entry name" value="Periplasmic binding protein-like II"/>
    <property type="match status" value="1"/>
</dbReference>
<dbReference type="PANTHER" id="PTHR33376">
    <property type="match status" value="1"/>
</dbReference>